<protein>
    <submittedName>
        <fullName evidence="2">Uncharacterized protein</fullName>
    </submittedName>
</protein>
<evidence type="ECO:0000256" key="1">
    <source>
        <dbReference type="SAM" id="MobiDB-lite"/>
    </source>
</evidence>
<dbReference type="Proteomes" id="UP000789326">
    <property type="component" value="Unassembled WGS sequence"/>
</dbReference>
<proteinExistence type="predicted"/>
<comment type="caution">
    <text evidence="2">The sequence shown here is derived from an EMBL/GenBank/DDBJ whole genome shotgun (WGS) entry which is preliminary data.</text>
</comment>
<reference evidence="2" key="1">
    <citation type="submission" date="2021-11" db="EMBL/GenBank/DDBJ databases">
        <authorList>
            <person name="Bulgarelli D."/>
        </authorList>
    </citation>
    <scope>NUCLEOTIDE SEQUENCE</scope>
    <source>
        <strain evidence="2">Bi133</strain>
    </source>
</reference>
<accession>A0A9W4LBL5</accession>
<feature type="region of interest" description="Disordered" evidence="1">
    <location>
        <begin position="1"/>
        <end position="30"/>
    </location>
</feature>
<evidence type="ECO:0000313" key="3">
    <source>
        <dbReference type="Proteomes" id="UP000789326"/>
    </source>
</evidence>
<gene>
    <name evidence="2" type="ORF">SRABI133_05196</name>
</gene>
<name>A0A9W4LBL5_9BACI</name>
<dbReference type="AlphaFoldDB" id="A0A9W4LBL5"/>
<sequence length="86" mass="8844">MERPVALTIPCVTDREKSSPSGLPIANTSSPGRMLSELPNLIPSGALEASIVKTAKSVKASAPTTAAVDFCPSYNEISTSLAPSIT</sequence>
<dbReference type="EMBL" id="CAKKMG010000179">
    <property type="protein sequence ID" value="CAH0317313.1"/>
    <property type="molecule type" value="Genomic_DNA"/>
</dbReference>
<organism evidence="2 3">
    <name type="scientific">Peribacillus simplex</name>
    <dbReference type="NCBI Taxonomy" id="1478"/>
    <lineage>
        <taxon>Bacteria</taxon>
        <taxon>Bacillati</taxon>
        <taxon>Bacillota</taxon>
        <taxon>Bacilli</taxon>
        <taxon>Bacillales</taxon>
        <taxon>Bacillaceae</taxon>
        <taxon>Peribacillus</taxon>
    </lineage>
</organism>
<evidence type="ECO:0000313" key="2">
    <source>
        <dbReference type="EMBL" id="CAH0317313.1"/>
    </source>
</evidence>